<evidence type="ECO:0000313" key="2">
    <source>
        <dbReference type="Proteomes" id="UP000501690"/>
    </source>
</evidence>
<reference evidence="1 2" key="1">
    <citation type="submission" date="2019-04" db="EMBL/GenBank/DDBJ databases">
        <title>An improved genome assembly and genetic linkage map for asparagus bean, Vigna unguiculata ssp. sesquipedialis.</title>
        <authorList>
            <person name="Xia Q."/>
            <person name="Zhang R."/>
            <person name="Dong Y."/>
        </authorList>
    </citation>
    <scope>NUCLEOTIDE SEQUENCE [LARGE SCALE GENOMIC DNA]</scope>
    <source>
        <tissue evidence="1">Leaf</tissue>
    </source>
</reference>
<gene>
    <name evidence="1" type="ORF">DEO72_LG1g1347</name>
</gene>
<protein>
    <submittedName>
        <fullName evidence="1">Uncharacterized protein</fullName>
    </submittedName>
</protein>
<keyword evidence="2" id="KW-1185">Reference proteome</keyword>
<name>A0A4D6KM32_VIGUN</name>
<dbReference type="EMBL" id="CP039345">
    <property type="protein sequence ID" value="QCD77720.1"/>
    <property type="molecule type" value="Genomic_DNA"/>
</dbReference>
<dbReference type="Proteomes" id="UP000501690">
    <property type="component" value="Linkage Group LG1"/>
</dbReference>
<dbReference type="AlphaFoldDB" id="A0A4D6KM32"/>
<proteinExistence type="predicted"/>
<evidence type="ECO:0000313" key="1">
    <source>
        <dbReference type="EMBL" id="QCD77720.1"/>
    </source>
</evidence>
<sequence>MHFCKKILSMDQQFGKINDYTDAYFEGIIRACESRVRIPKGFYNTWSNELGKAVILEDDYGNIFAVEIDDFYHIEVGTLVHFKYVGQGTFKIRFSITPIGVPRPPLETTSRIQKGTKRMLWESNIFDEQLPIWKKMVIPTNVVKDEFINEASSIGVKLPNNVEEEWEIIWKNGRRVNQVVLGRDWHNFCRERFNFGK</sequence>
<accession>A0A4D6KM32</accession>
<organism evidence="1 2">
    <name type="scientific">Vigna unguiculata</name>
    <name type="common">Cowpea</name>
    <dbReference type="NCBI Taxonomy" id="3917"/>
    <lineage>
        <taxon>Eukaryota</taxon>
        <taxon>Viridiplantae</taxon>
        <taxon>Streptophyta</taxon>
        <taxon>Embryophyta</taxon>
        <taxon>Tracheophyta</taxon>
        <taxon>Spermatophyta</taxon>
        <taxon>Magnoliopsida</taxon>
        <taxon>eudicotyledons</taxon>
        <taxon>Gunneridae</taxon>
        <taxon>Pentapetalae</taxon>
        <taxon>rosids</taxon>
        <taxon>fabids</taxon>
        <taxon>Fabales</taxon>
        <taxon>Fabaceae</taxon>
        <taxon>Papilionoideae</taxon>
        <taxon>50 kb inversion clade</taxon>
        <taxon>NPAAA clade</taxon>
        <taxon>indigoferoid/millettioid clade</taxon>
        <taxon>Phaseoleae</taxon>
        <taxon>Vigna</taxon>
    </lineage>
</organism>